<keyword evidence="8" id="KW-1185">Reference proteome</keyword>
<dbReference type="AlphaFoldDB" id="A0ABD5V4E2"/>
<keyword evidence="2 5" id="KW-0812">Transmembrane</keyword>
<feature type="domain" description="Peptidase S54 rhomboid" evidence="6">
    <location>
        <begin position="95"/>
        <end position="246"/>
    </location>
</feature>
<sequence>MAVADLLVVLGWQLLVVGALLGSAWVALRLAAPERGPRAVLRERFYLGVPWGSLIVFGWVLAVYLFVQGGLWHPDEPLAVPFSAWSYFYPLGMAFAGFAHVGPGHLIGNLTTALVFAPLAEYVWGHFPESEDARIADPQVRAFVAFPLAVLAVGIGTSLFSWGPVIGFSGVVFAMIGFVLVRYPILAVVALAARSAVRTLSDALAEPVAVVEVTASVSPPWWYGIAVQGHAIGFLTGVLLGAALLRHRRIRPDPRRLWFGTLLVSLSLSLWAVWWVRGEATYVLFQALGLVLVFALAALVTAAVTADDRPLSQSQFGNVARRRAALAALALPLVVMCLIGVPLNLVAVDEEPREAALDAGDYTVFYDEEVEDRMFSVVEVEAFGETTDVTTSGVIVTSPERNVWGQEVPAAELETHGDATVRIGGLTWSETVEVERSGWEVGDEAVYAVWLENDGERVHSYDSEPVSPDVLLDGRTITLHTESGTFYVEVEGEGATEYAEVPDEGEVRGVNGLAIGNDDDRLVASDGASAVPIAEAERYTPRQEDL</sequence>
<feature type="transmembrane region" description="Helical" evidence="5">
    <location>
        <begin position="221"/>
        <end position="245"/>
    </location>
</feature>
<evidence type="ECO:0000256" key="4">
    <source>
        <dbReference type="ARBA" id="ARBA00023136"/>
    </source>
</evidence>
<dbReference type="EMBL" id="JBHSXQ010000004">
    <property type="protein sequence ID" value="MFC6906433.1"/>
    <property type="molecule type" value="Genomic_DNA"/>
</dbReference>
<dbReference type="InterPro" id="IPR035952">
    <property type="entry name" value="Rhomboid-like_sf"/>
</dbReference>
<keyword evidence="3 5" id="KW-1133">Transmembrane helix</keyword>
<feature type="transmembrane region" description="Helical" evidence="5">
    <location>
        <begin position="12"/>
        <end position="32"/>
    </location>
</feature>
<evidence type="ECO:0000256" key="2">
    <source>
        <dbReference type="ARBA" id="ARBA00022692"/>
    </source>
</evidence>
<evidence type="ECO:0000256" key="1">
    <source>
        <dbReference type="ARBA" id="ARBA00004141"/>
    </source>
</evidence>
<protein>
    <submittedName>
        <fullName evidence="7">Rhomboid family intramembrane serine protease</fullName>
        <ecNumber evidence="7">3.4.21.-</ecNumber>
    </submittedName>
</protein>
<reference evidence="7 8" key="1">
    <citation type="journal article" date="2019" name="Int. J. Syst. Evol. Microbiol.">
        <title>The Global Catalogue of Microorganisms (GCM) 10K type strain sequencing project: providing services to taxonomists for standard genome sequencing and annotation.</title>
        <authorList>
            <consortium name="The Broad Institute Genomics Platform"/>
            <consortium name="The Broad Institute Genome Sequencing Center for Infectious Disease"/>
            <person name="Wu L."/>
            <person name="Ma J."/>
        </authorList>
    </citation>
    <scope>NUCLEOTIDE SEQUENCE [LARGE SCALE GENOMIC DNA]</scope>
    <source>
        <strain evidence="7 8">CGMCC 1.3240</strain>
    </source>
</reference>
<gene>
    <name evidence="7" type="ORF">ACFQGH_14650</name>
</gene>
<evidence type="ECO:0000313" key="8">
    <source>
        <dbReference type="Proteomes" id="UP001596312"/>
    </source>
</evidence>
<name>A0ABD5V4E2_9EURY</name>
<keyword evidence="7" id="KW-0645">Protease</keyword>
<dbReference type="InterPro" id="IPR022764">
    <property type="entry name" value="Peptidase_S54_rhomboid_dom"/>
</dbReference>
<comment type="subcellular location">
    <subcellularLocation>
        <location evidence="1">Membrane</location>
        <topology evidence="1">Multi-pass membrane protein</topology>
    </subcellularLocation>
</comment>
<evidence type="ECO:0000256" key="5">
    <source>
        <dbReference type="SAM" id="Phobius"/>
    </source>
</evidence>
<keyword evidence="7" id="KW-0378">Hydrolase</keyword>
<dbReference type="GO" id="GO:0006508">
    <property type="term" value="P:proteolysis"/>
    <property type="evidence" value="ECO:0007669"/>
    <property type="project" value="UniProtKB-KW"/>
</dbReference>
<proteinExistence type="predicted"/>
<evidence type="ECO:0000259" key="6">
    <source>
        <dbReference type="Pfam" id="PF01694"/>
    </source>
</evidence>
<feature type="transmembrane region" description="Helical" evidence="5">
    <location>
        <begin position="282"/>
        <end position="304"/>
    </location>
</feature>
<feature type="transmembrane region" description="Helical" evidence="5">
    <location>
        <begin position="257"/>
        <end position="276"/>
    </location>
</feature>
<dbReference type="RefSeq" id="WP_340605003.1">
    <property type="nucleotide sequence ID" value="NZ_JBBMXV010000004.1"/>
</dbReference>
<dbReference type="Gene3D" id="1.20.1540.10">
    <property type="entry name" value="Rhomboid-like"/>
    <property type="match status" value="1"/>
</dbReference>
<dbReference type="Pfam" id="PF01694">
    <property type="entry name" value="Rhomboid"/>
    <property type="match status" value="1"/>
</dbReference>
<comment type="caution">
    <text evidence="7">The sequence shown here is derived from an EMBL/GenBank/DDBJ whole genome shotgun (WGS) entry which is preliminary data.</text>
</comment>
<dbReference type="Proteomes" id="UP001596312">
    <property type="component" value="Unassembled WGS sequence"/>
</dbReference>
<feature type="transmembrane region" description="Helical" evidence="5">
    <location>
        <begin position="44"/>
        <end position="67"/>
    </location>
</feature>
<feature type="transmembrane region" description="Helical" evidence="5">
    <location>
        <begin position="79"/>
        <end position="99"/>
    </location>
</feature>
<dbReference type="EC" id="3.4.21.-" evidence="7"/>
<feature type="transmembrane region" description="Helical" evidence="5">
    <location>
        <begin position="170"/>
        <end position="193"/>
    </location>
</feature>
<keyword evidence="4 5" id="KW-0472">Membrane</keyword>
<dbReference type="GO" id="GO:0016020">
    <property type="term" value="C:membrane"/>
    <property type="evidence" value="ECO:0007669"/>
    <property type="project" value="UniProtKB-SubCell"/>
</dbReference>
<organism evidence="7 8">
    <name type="scientific">Halalkalicoccus tibetensis</name>
    <dbReference type="NCBI Taxonomy" id="175632"/>
    <lineage>
        <taxon>Archaea</taxon>
        <taxon>Methanobacteriati</taxon>
        <taxon>Methanobacteriota</taxon>
        <taxon>Stenosarchaea group</taxon>
        <taxon>Halobacteria</taxon>
        <taxon>Halobacteriales</taxon>
        <taxon>Halococcaceae</taxon>
        <taxon>Halalkalicoccus</taxon>
    </lineage>
</organism>
<dbReference type="SUPFAM" id="SSF144091">
    <property type="entry name" value="Rhomboid-like"/>
    <property type="match status" value="1"/>
</dbReference>
<feature type="transmembrane region" description="Helical" evidence="5">
    <location>
        <begin position="144"/>
        <end position="163"/>
    </location>
</feature>
<accession>A0ABD5V4E2</accession>
<dbReference type="GO" id="GO:0008233">
    <property type="term" value="F:peptidase activity"/>
    <property type="evidence" value="ECO:0007669"/>
    <property type="project" value="UniProtKB-KW"/>
</dbReference>
<evidence type="ECO:0000256" key="3">
    <source>
        <dbReference type="ARBA" id="ARBA00022989"/>
    </source>
</evidence>
<evidence type="ECO:0000313" key="7">
    <source>
        <dbReference type="EMBL" id="MFC6906433.1"/>
    </source>
</evidence>
<feature type="transmembrane region" description="Helical" evidence="5">
    <location>
        <begin position="106"/>
        <end position="124"/>
    </location>
</feature>
<feature type="transmembrane region" description="Helical" evidence="5">
    <location>
        <begin position="324"/>
        <end position="343"/>
    </location>
</feature>